<evidence type="ECO:0000313" key="3">
    <source>
        <dbReference type="EMBL" id="PSR24087.1"/>
    </source>
</evidence>
<dbReference type="Gene3D" id="2.140.10.30">
    <property type="entry name" value="Dipeptidylpeptidase IV, N-terminal domain"/>
    <property type="match status" value="1"/>
</dbReference>
<dbReference type="InterPro" id="IPR029058">
    <property type="entry name" value="AB_hydrolase_fold"/>
</dbReference>
<dbReference type="Proteomes" id="UP000241848">
    <property type="component" value="Unassembled WGS sequence"/>
</dbReference>
<dbReference type="GO" id="GO:0008236">
    <property type="term" value="F:serine-type peptidase activity"/>
    <property type="evidence" value="ECO:0007669"/>
    <property type="project" value="InterPro"/>
</dbReference>
<evidence type="ECO:0000259" key="2">
    <source>
        <dbReference type="Pfam" id="PF00930"/>
    </source>
</evidence>
<reference evidence="3 4" key="1">
    <citation type="journal article" date="2014" name="BMC Genomics">
        <title>Comparison of environmental and isolate Sulfobacillus genomes reveals diverse carbon, sulfur, nitrogen, and hydrogen metabolisms.</title>
        <authorList>
            <person name="Justice N.B."/>
            <person name="Norman A."/>
            <person name="Brown C.T."/>
            <person name="Singh A."/>
            <person name="Thomas B.C."/>
            <person name="Banfield J.F."/>
        </authorList>
    </citation>
    <scope>NUCLEOTIDE SEQUENCE [LARGE SCALE GENOMIC DNA]</scope>
    <source>
        <strain evidence="3">AMDSBA3</strain>
    </source>
</reference>
<feature type="domain" description="Peptidase S9 prolyl oligopeptidase catalytic" evidence="1">
    <location>
        <begin position="520"/>
        <end position="719"/>
    </location>
</feature>
<dbReference type="SUPFAM" id="SSF53474">
    <property type="entry name" value="alpha/beta-Hydrolases"/>
    <property type="match status" value="1"/>
</dbReference>
<sequence>MITIQDVTAFPRPGMRIPGSLSFSEDGTTLYYLFADKGTSRSLWAYELRRAKHQLLAEPPALSTTDTYHEEMLRQRARLRWDGIANYDTKKDVVLISYRDRVYISRANGPLRAVPETNGAIAASLAPDGKSFLCVMEGDLCQISLDGGTRRWLTRQAQPGISYGVAEYVAQEELDRHQGYWLSPDGAFVALTEVDERHIPEFPIIHQGARGVWPEWHRYPFVGSPNARVRLGVKSLSENDAVVRWLDLGGSSRVLDSAAGADFNRESRSEEERYLIDVLWTRDRRILVLTLSRRQRHLAWDAYSVEGTYLGRLYEEVSGDWIERPGRSFVTADNVLVSTTERNGLRRLLVVDGDGAFHLWPNQFGDRVILEVLAINEESHEAWLWATRNQALERMLVKLNWVTGHWIELTPEPGWHEVVVAPGGKAWVDQWSTLEKSPQVRLVRDQASETALLMDSTHSNEDLNLNVPELFSVVVGDAVPLNGLMYCPLGEAPARGWPLVVFVYGGPHAQRVALDWGETVDFEAQYLTERGFAVMKLDNRGSANRGHQFVRPVFERFGEVELADQIAGVRYVAQRWPVDLRRIGIYGWSYGGYMTLRALFMAPEIFRVGVAGAPVTDFRWYDTAYTERFLGTDSTNRAGYDATALLDKAKRLQGKLLLIHGLVDENVHFRHSAALIQALIDAGRDFDLLVLPESRHMVSDTQTNLYQKRKMLEYFERHL</sequence>
<dbReference type="InterPro" id="IPR002469">
    <property type="entry name" value="Peptidase_S9B_N"/>
</dbReference>
<dbReference type="GO" id="GO:0008239">
    <property type="term" value="F:dipeptidyl-peptidase activity"/>
    <property type="evidence" value="ECO:0007669"/>
    <property type="project" value="TreeGrafter"/>
</dbReference>
<dbReference type="SUPFAM" id="SSF82171">
    <property type="entry name" value="DPP6 N-terminal domain-like"/>
    <property type="match status" value="1"/>
</dbReference>
<organism evidence="3 4">
    <name type="scientific">Sulfobacillus acidophilus</name>
    <dbReference type="NCBI Taxonomy" id="53633"/>
    <lineage>
        <taxon>Bacteria</taxon>
        <taxon>Bacillati</taxon>
        <taxon>Bacillota</taxon>
        <taxon>Clostridia</taxon>
        <taxon>Eubacteriales</taxon>
        <taxon>Clostridiales Family XVII. Incertae Sedis</taxon>
        <taxon>Sulfobacillus</taxon>
    </lineage>
</organism>
<name>A0A2T2WPC3_9FIRM</name>
<evidence type="ECO:0000313" key="4">
    <source>
        <dbReference type="Proteomes" id="UP000241848"/>
    </source>
</evidence>
<dbReference type="Pfam" id="PF00930">
    <property type="entry name" value="DPPIV_N"/>
    <property type="match status" value="1"/>
</dbReference>
<protein>
    <submittedName>
        <fullName evidence="3">S9 family peptidase</fullName>
    </submittedName>
</protein>
<dbReference type="PANTHER" id="PTHR11731:SF193">
    <property type="entry name" value="DIPEPTIDYL PEPTIDASE 9"/>
    <property type="match status" value="1"/>
</dbReference>
<dbReference type="InterPro" id="IPR050278">
    <property type="entry name" value="Serine_Prot_S9B/DPPIV"/>
</dbReference>
<dbReference type="InterPro" id="IPR001375">
    <property type="entry name" value="Peptidase_S9_cat"/>
</dbReference>
<dbReference type="GO" id="GO:0006508">
    <property type="term" value="P:proteolysis"/>
    <property type="evidence" value="ECO:0007669"/>
    <property type="project" value="InterPro"/>
</dbReference>
<accession>A0A2T2WPC3</accession>
<dbReference type="AlphaFoldDB" id="A0A2T2WPC3"/>
<feature type="domain" description="Dipeptidylpeptidase IV N-terminal" evidence="2">
    <location>
        <begin position="97"/>
        <end position="435"/>
    </location>
</feature>
<evidence type="ECO:0000259" key="1">
    <source>
        <dbReference type="Pfam" id="PF00326"/>
    </source>
</evidence>
<comment type="caution">
    <text evidence="3">The sequence shown here is derived from an EMBL/GenBank/DDBJ whole genome shotgun (WGS) entry which is preliminary data.</text>
</comment>
<dbReference type="EMBL" id="PXYV01000001">
    <property type="protein sequence ID" value="PSR24087.1"/>
    <property type="molecule type" value="Genomic_DNA"/>
</dbReference>
<gene>
    <name evidence="3" type="ORF">C7B45_00260</name>
</gene>
<dbReference type="PANTHER" id="PTHR11731">
    <property type="entry name" value="PROTEASE FAMILY S9B,C DIPEPTIDYL-PEPTIDASE IV-RELATED"/>
    <property type="match status" value="1"/>
</dbReference>
<proteinExistence type="predicted"/>
<dbReference type="Pfam" id="PF00326">
    <property type="entry name" value="Peptidase_S9"/>
    <property type="match status" value="1"/>
</dbReference>
<dbReference type="Gene3D" id="3.40.50.1820">
    <property type="entry name" value="alpha/beta hydrolase"/>
    <property type="match status" value="1"/>
</dbReference>